<dbReference type="EMBL" id="FNND01000004">
    <property type="protein sequence ID" value="SDW77007.1"/>
    <property type="molecule type" value="Genomic_DNA"/>
</dbReference>
<keyword evidence="2" id="KW-0444">Lipid biosynthesis</keyword>
<dbReference type="InterPro" id="IPR002123">
    <property type="entry name" value="Plipid/glycerol_acylTrfase"/>
</dbReference>
<evidence type="ECO:0000256" key="2">
    <source>
        <dbReference type="ARBA" id="ARBA00022516"/>
    </source>
</evidence>
<dbReference type="GeneID" id="85017468"/>
<evidence type="ECO:0000256" key="1">
    <source>
        <dbReference type="ARBA" id="ARBA00005189"/>
    </source>
</evidence>
<dbReference type="AlphaFoldDB" id="A0A1H2W8X6"/>
<evidence type="ECO:0000313" key="8">
    <source>
        <dbReference type="EMBL" id="SDW77007.1"/>
    </source>
</evidence>
<feature type="transmembrane region" description="Helical" evidence="6">
    <location>
        <begin position="41"/>
        <end position="61"/>
    </location>
</feature>
<evidence type="ECO:0000256" key="6">
    <source>
        <dbReference type="SAM" id="Phobius"/>
    </source>
</evidence>
<dbReference type="PANTHER" id="PTHR10434:SF64">
    <property type="entry name" value="1-ACYL-SN-GLYCEROL-3-PHOSPHATE ACYLTRANSFERASE-RELATED"/>
    <property type="match status" value="1"/>
</dbReference>
<keyword evidence="6" id="KW-1133">Transmembrane helix</keyword>
<proteinExistence type="predicted"/>
<accession>A0A1H2W8X6</accession>
<comment type="caution">
    <text evidence="8">The sequence shown here is derived from an EMBL/GenBank/DDBJ whole genome shotgun (WGS) entry which is preliminary data.</text>
</comment>
<dbReference type="GO" id="GO:0006654">
    <property type="term" value="P:phosphatidic acid biosynthetic process"/>
    <property type="evidence" value="ECO:0007669"/>
    <property type="project" value="TreeGrafter"/>
</dbReference>
<evidence type="ECO:0000256" key="3">
    <source>
        <dbReference type="ARBA" id="ARBA00022679"/>
    </source>
</evidence>
<keyword evidence="9" id="KW-1185">Reference proteome</keyword>
<feature type="transmembrane region" description="Helical" evidence="6">
    <location>
        <begin position="12"/>
        <end position="35"/>
    </location>
</feature>
<protein>
    <submittedName>
        <fullName evidence="8">1-acyl-sn-glycerol-3-phosphate acyltransferase</fullName>
    </submittedName>
</protein>
<evidence type="ECO:0000256" key="5">
    <source>
        <dbReference type="ARBA" id="ARBA00023315"/>
    </source>
</evidence>
<dbReference type="Proteomes" id="UP000182771">
    <property type="component" value="Unassembled WGS sequence"/>
</dbReference>
<dbReference type="OrthoDB" id="9803035at2"/>
<organism evidence="8 9">
    <name type="scientific">Capnocytophaga granulosa</name>
    <dbReference type="NCBI Taxonomy" id="45242"/>
    <lineage>
        <taxon>Bacteria</taxon>
        <taxon>Pseudomonadati</taxon>
        <taxon>Bacteroidota</taxon>
        <taxon>Flavobacteriia</taxon>
        <taxon>Flavobacteriales</taxon>
        <taxon>Flavobacteriaceae</taxon>
        <taxon>Capnocytophaga</taxon>
    </lineage>
</organism>
<dbReference type="SMART" id="SM00563">
    <property type="entry name" value="PlsC"/>
    <property type="match status" value="1"/>
</dbReference>
<dbReference type="CDD" id="cd07989">
    <property type="entry name" value="LPLAT_AGPAT-like"/>
    <property type="match status" value="1"/>
</dbReference>
<name>A0A1H2W8X6_9FLAO</name>
<feature type="domain" description="Phospholipid/glycerol acyltransferase" evidence="7">
    <location>
        <begin position="77"/>
        <end position="192"/>
    </location>
</feature>
<gene>
    <name evidence="8" type="ORF">SAMN05444420_10411</name>
</gene>
<sequence length="246" mass="28990">MPKYLFWLLWRAWFYILVTTLIVLLLPLLFLLTAHRQWYRALYWVMRHLWATPILYGMGFLPKIRREYKVANDHNSYMLVANHCSMMDIMLMFYCSENPFVFVGKKELAALPLFGYFYRRVAILVDRKSPQSRKQVYVQAKERIVDKLSICIFPEGGVPDDESIVLDSFKDGAFRIAIECQIPIVPMVFYDAKKRFPFRCFAGSMGVMRVDVLAPIYTQGKTLEDKEVLREEVRTLILQHLTNNTH</sequence>
<keyword evidence="6" id="KW-0472">Membrane</keyword>
<reference evidence="8 9" key="1">
    <citation type="submission" date="2016-10" db="EMBL/GenBank/DDBJ databases">
        <authorList>
            <person name="Varghese N."/>
            <person name="Submissions S."/>
        </authorList>
    </citation>
    <scope>NUCLEOTIDE SEQUENCE [LARGE SCALE GENOMIC DNA]</scope>
    <source>
        <strain evidence="8 9">DSM 11449</strain>
    </source>
</reference>
<comment type="pathway">
    <text evidence="1">Lipid metabolism.</text>
</comment>
<dbReference type="PANTHER" id="PTHR10434">
    <property type="entry name" value="1-ACYL-SN-GLYCEROL-3-PHOSPHATE ACYLTRANSFERASE"/>
    <property type="match status" value="1"/>
</dbReference>
<dbReference type="Pfam" id="PF01553">
    <property type="entry name" value="Acyltransferase"/>
    <property type="match status" value="1"/>
</dbReference>
<keyword evidence="5 8" id="KW-0012">Acyltransferase</keyword>
<evidence type="ECO:0000256" key="4">
    <source>
        <dbReference type="ARBA" id="ARBA00023098"/>
    </source>
</evidence>
<evidence type="ECO:0000313" key="9">
    <source>
        <dbReference type="Proteomes" id="UP000182771"/>
    </source>
</evidence>
<dbReference type="GO" id="GO:0003841">
    <property type="term" value="F:1-acylglycerol-3-phosphate O-acyltransferase activity"/>
    <property type="evidence" value="ECO:0007669"/>
    <property type="project" value="TreeGrafter"/>
</dbReference>
<keyword evidence="4" id="KW-0443">Lipid metabolism</keyword>
<dbReference type="RefSeq" id="WP_016420658.1">
    <property type="nucleotide sequence ID" value="NZ_FNND01000004.1"/>
</dbReference>
<keyword evidence="3 8" id="KW-0808">Transferase</keyword>
<keyword evidence="6" id="KW-0812">Transmembrane</keyword>
<dbReference type="SUPFAM" id="SSF69593">
    <property type="entry name" value="Glycerol-3-phosphate (1)-acyltransferase"/>
    <property type="match status" value="1"/>
</dbReference>
<evidence type="ECO:0000259" key="7">
    <source>
        <dbReference type="SMART" id="SM00563"/>
    </source>
</evidence>